<dbReference type="EMBL" id="GECZ01014968">
    <property type="protein sequence ID" value="JAS54801.1"/>
    <property type="molecule type" value="Transcribed_RNA"/>
</dbReference>
<accession>A0A1B6FXE7</accession>
<dbReference type="PROSITE" id="PS50068">
    <property type="entry name" value="LDLRA_2"/>
    <property type="match status" value="1"/>
</dbReference>
<reference evidence="6" key="1">
    <citation type="submission" date="2015-11" db="EMBL/GenBank/DDBJ databases">
        <title>De novo transcriptome assembly of four potential Pierce s Disease insect vectors from Arizona vineyards.</title>
        <authorList>
            <person name="Tassone E.E."/>
        </authorList>
    </citation>
    <scope>NUCLEOTIDE SEQUENCE</scope>
</reference>
<dbReference type="SUPFAM" id="SSF48726">
    <property type="entry name" value="Immunoglobulin"/>
    <property type="match status" value="1"/>
</dbReference>
<protein>
    <recommendedName>
        <fullName evidence="5">Ig-like domain-containing protein</fullName>
    </recommendedName>
</protein>
<dbReference type="InterPro" id="IPR036055">
    <property type="entry name" value="LDL_receptor-like_sf"/>
</dbReference>
<dbReference type="Gene3D" id="4.10.400.10">
    <property type="entry name" value="Low-density Lipoprotein Receptor"/>
    <property type="match status" value="1"/>
</dbReference>
<evidence type="ECO:0000256" key="2">
    <source>
        <dbReference type="PROSITE-ProRule" id="PRU00124"/>
    </source>
</evidence>
<dbReference type="PROSITE" id="PS50835">
    <property type="entry name" value="IG_LIKE"/>
    <property type="match status" value="1"/>
</dbReference>
<dbReference type="SMART" id="SM00192">
    <property type="entry name" value="LDLa"/>
    <property type="match status" value="1"/>
</dbReference>
<dbReference type="InterPro" id="IPR003599">
    <property type="entry name" value="Ig_sub"/>
</dbReference>
<evidence type="ECO:0000256" key="3">
    <source>
        <dbReference type="SAM" id="Phobius"/>
    </source>
</evidence>
<dbReference type="AlphaFoldDB" id="A0A1B6FXE7"/>
<proteinExistence type="predicted"/>
<dbReference type="InterPro" id="IPR013098">
    <property type="entry name" value="Ig_I-set"/>
</dbReference>
<evidence type="ECO:0000256" key="4">
    <source>
        <dbReference type="SAM" id="SignalP"/>
    </source>
</evidence>
<dbReference type="InterPro" id="IPR002172">
    <property type="entry name" value="LDrepeatLR_classA_rpt"/>
</dbReference>
<dbReference type="Pfam" id="PF07679">
    <property type="entry name" value="I-set"/>
    <property type="match status" value="1"/>
</dbReference>
<dbReference type="InterPro" id="IPR007110">
    <property type="entry name" value="Ig-like_dom"/>
</dbReference>
<comment type="caution">
    <text evidence="2">Lacks conserved residue(s) required for the propagation of feature annotation.</text>
</comment>
<evidence type="ECO:0000259" key="5">
    <source>
        <dbReference type="PROSITE" id="PS50835"/>
    </source>
</evidence>
<dbReference type="InterPro" id="IPR013783">
    <property type="entry name" value="Ig-like_fold"/>
</dbReference>
<gene>
    <name evidence="6" type="ORF">g.11651</name>
</gene>
<evidence type="ECO:0000313" key="6">
    <source>
        <dbReference type="EMBL" id="JAS54801.1"/>
    </source>
</evidence>
<dbReference type="InterPro" id="IPR036179">
    <property type="entry name" value="Ig-like_dom_sf"/>
</dbReference>
<keyword evidence="4" id="KW-0732">Signal</keyword>
<organism evidence="6">
    <name type="scientific">Cuerna arida</name>
    <dbReference type="NCBI Taxonomy" id="1464854"/>
    <lineage>
        <taxon>Eukaryota</taxon>
        <taxon>Metazoa</taxon>
        <taxon>Ecdysozoa</taxon>
        <taxon>Arthropoda</taxon>
        <taxon>Hexapoda</taxon>
        <taxon>Insecta</taxon>
        <taxon>Pterygota</taxon>
        <taxon>Neoptera</taxon>
        <taxon>Paraneoptera</taxon>
        <taxon>Hemiptera</taxon>
        <taxon>Auchenorrhyncha</taxon>
        <taxon>Membracoidea</taxon>
        <taxon>Cicadellidae</taxon>
        <taxon>Cicadellinae</taxon>
        <taxon>Proconiini</taxon>
        <taxon>Cuerna</taxon>
    </lineage>
</organism>
<feature type="transmembrane region" description="Helical" evidence="3">
    <location>
        <begin position="258"/>
        <end position="280"/>
    </location>
</feature>
<name>A0A1B6FXE7_9HEMI</name>
<feature type="domain" description="Ig-like" evidence="5">
    <location>
        <begin position="32"/>
        <end position="126"/>
    </location>
</feature>
<dbReference type="CDD" id="cd00112">
    <property type="entry name" value="LDLa"/>
    <property type="match status" value="1"/>
</dbReference>
<feature type="signal peptide" evidence="4">
    <location>
        <begin position="1"/>
        <end position="17"/>
    </location>
</feature>
<dbReference type="PRINTS" id="PR00261">
    <property type="entry name" value="LDLRECEPTOR"/>
</dbReference>
<sequence length="420" mass="47848">MLIVIFLFLLQWVTVSCTVSALDEATLKKDVPYLVVEPISSRGYGLFVIKRVQETLNLTCTVFYNSTNMEPRYNITWSVPSSSRNSKNHVVTQSSRNLVNLVVTNLESRDEGKYTCIAQPVDQDLKPLNITVKVNIKNRKCDTMFKCNLSKLQNCIPHRYTCDGHQDCEKGEDEHYNMCGTSPCNDKFHCEDPSTSLRPVRCIPKNWCCNIRTDDNCTIKEPLSCCHLPLHKSHMDERSYYSTHQPHYPDMSLLQTTIYTAFGCAMVFMIVVTVLVIAICRVHMKRTFVTQCPVNVMQPSQNTPLYDLDVLLNQRYSRDRDFLVTYNINNGVQIVGHAIDPPPYCEVMSVPPREGPPPPYSSHERLDQPETEALLQQPSTVHCTSEHLRRVVSEQDLLETTTVEASTPRHNVVNSVTLIS</sequence>
<dbReference type="InterPro" id="IPR023415">
    <property type="entry name" value="LDLR_class-A_CS"/>
</dbReference>
<feature type="chain" id="PRO_5008583259" description="Ig-like domain-containing protein" evidence="4">
    <location>
        <begin position="18"/>
        <end position="420"/>
    </location>
</feature>
<keyword evidence="1" id="KW-1015">Disulfide bond</keyword>
<dbReference type="PROSITE" id="PS01209">
    <property type="entry name" value="LDLRA_1"/>
    <property type="match status" value="1"/>
</dbReference>
<dbReference type="SUPFAM" id="SSF57424">
    <property type="entry name" value="LDL receptor-like module"/>
    <property type="match status" value="1"/>
</dbReference>
<keyword evidence="3" id="KW-0472">Membrane</keyword>
<dbReference type="Pfam" id="PF00057">
    <property type="entry name" value="Ldl_recept_a"/>
    <property type="match status" value="1"/>
</dbReference>
<dbReference type="SMART" id="SM00409">
    <property type="entry name" value="IG"/>
    <property type="match status" value="1"/>
</dbReference>
<keyword evidence="3" id="KW-1133">Transmembrane helix</keyword>
<dbReference type="Gene3D" id="2.60.40.10">
    <property type="entry name" value="Immunoglobulins"/>
    <property type="match status" value="1"/>
</dbReference>
<evidence type="ECO:0000256" key="1">
    <source>
        <dbReference type="ARBA" id="ARBA00023157"/>
    </source>
</evidence>
<keyword evidence="3" id="KW-0812">Transmembrane</keyword>